<sequence>MSTKRKSFQKIKDFLVFPLRAFTLFENDKFGLSSLASERYDYVSREVIGYCLDVGCGRHNRFIDKYLKGHGIGIDVYPYDGLSQENLIKDVFHFPFNNNTFKSVTFIANLNHIPKSLRDIELKEAYRCLKPGGNIIATMGNPLAEILVHKVVMLYDKLLGTKHDIDSERGMHEEEEFYLTDSEIIRRFKKADFLDIKKKYFWTQWGLNHLFVGWKK</sequence>
<dbReference type="InterPro" id="IPR029063">
    <property type="entry name" value="SAM-dependent_MTases_sf"/>
</dbReference>
<comment type="caution">
    <text evidence="1">The sequence shown here is derived from an EMBL/GenBank/DDBJ whole genome shotgun (WGS) entry which is preliminary data.</text>
</comment>
<dbReference type="STRING" id="1802624.A2982_02780"/>
<reference evidence="1 2" key="1">
    <citation type="journal article" date="2016" name="Nat. Commun.">
        <title>Thousands of microbial genomes shed light on interconnected biogeochemical processes in an aquifer system.</title>
        <authorList>
            <person name="Anantharaman K."/>
            <person name="Brown C.T."/>
            <person name="Hug L.A."/>
            <person name="Sharon I."/>
            <person name="Castelle C.J."/>
            <person name="Probst A.J."/>
            <person name="Thomas B.C."/>
            <person name="Singh A."/>
            <person name="Wilkins M.J."/>
            <person name="Karaoz U."/>
            <person name="Brodie E.L."/>
            <person name="Williams K.H."/>
            <person name="Hubbard S.S."/>
            <person name="Banfield J.F."/>
        </authorList>
    </citation>
    <scope>NUCLEOTIDE SEQUENCE [LARGE SCALE GENOMIC DNA]</scope>
</reference>
<evidence type="ECO:0008006" key="3">
    <source>
        <dbReference type="Google" id="ProtNLM"/>
    </source>
</evidence>
<proteinExistence type="predicted"/>
<dbReference type="EMBL" id="MEVH01000022">
    <property type="protein sequence ID" value="OGC51466.1"/>
    <property type="molecule type" value="Genomic_DNA"/>
</dbReference>
<protein>
    <recommendedName>
        <fullName evidence="3">Methyltransferase type 11 domain-containing protein</fullName>
    </recommendedName>
</protein>
<dbReference type="Proteomes" id="UP000178771">
    <property type="component" value="Unassembled WGS sequence"/>
</dbReference>
<name>A0A1F4V2M0_UNCKA</name>
<organism evidence="1 2">
    <name type="scientific">candidate division WWE3 bacterium RIFCSPLOWO2_01_FULL_39_13</name>
    <dbReference type="NCBI Taxonomy" id="1802624"/>
    <lineage>
        <taxon>Bacteria</taxon>
        <taxon>Katanobacteria</taxon>
    </lineage>
</organism>
<dbReference type="Pfam" id="PF13489">
    <property type="entry name" value="Methyltransf_23"/>
    <property type="match status" value="1"/>
</dbReference>
<dbReference type="AlphaFoldDB" id="A0A1F4V2M0"/>
<gene>
    <name evidence="1" type="ORF">A2982_02780</name>
</gene>
<accession>A0A1F4V2M0</accession>
<evidence type="ECO:0000313" key="1">
    <source>
        <dbReference type="EMBL" id="OGC51466.1"/>
    </source>
</evidence>
<evidence type="ECO:0000313" key="2">
    <source>
        <dbReference type="Proteomes" id="UP000178771"/>
    </source>
</evidence>
<dbReference type="SUPFAM" id="SSF53335">
    <property type="entry name" value="S-adenosyl-L-methionine-dependent methyltransferases"/>
    <property type="match status" value="1"/>
</dbReference>
<dbReference type="Gene3D" id="3.40.50.150">
    <property type="entry name" value="Vaccinia Virus protein VP39"/>
    <property type="match status" value="1"/>
</dbReference>